<evidence type="ECO:0000313" key="3">
    <source>
        <dbReference type="Proteomes" id="UP000886520"/>
    </source>
</evidence>
<gene>
    <name evidence="2" type="ORF">GOP47_0022593</name>
</gene>
<evidence type="ECO:0000256" key="1">
    <source>
        <dbReference type="SAM" id="Phobius"/>
    </source>
</evidence>
<dbReference type="AlphaFoldDB" id="A0A9D4U7M8"/>
<sequence>MADWFRAEASRLSWRCHVRILCFFWPLDLGFANAVSAVPLLLAFSNSQDLSLLLAAGSSPFDSKSIPSPSHSFFSPRSARGVELQQLGSHPHSLRHSQNGAAAETWRLEPALALTTLSNSNLISSMQEKT</sequence>
<reference evidence="2" key="1">
    <citation type="submission" date="2021-01" db="EMBL/GenBank/DDBJ databases">
        <title>Adiantum capillus-veneris genome.</title>
        <authorList>
            <person name="Fang Y."/>
            <person name="Liao Q."/>
        </authorList>
    </citation>
    <scope>NUCLEOTIDE SEQUENCE</scope>
    <source>
        <strain evidence="2">H3</strain>
        <tissue evidence="2">Leaf</tissue>
    </source>
</reference>
<protein>
    <submittedName>
        <fullName evidence="2">Uncharacterized protein</fullName>
    </submittedName>
</protein>
<name>A0A9D4U7M8_ADICA</name>
<keyword evidence="1" id="KW-1133">Transmembrane helix</keyword>
<organism evidence="2 3">
    <name type="scientific">Adiantum capillus-veneris</name>
    <name type="common">Maidenhair fern</name>
    <dbReference type="NCBI Taxonomy" id="13818"/>
    <lineage>
        <taxon>Eukaryota</taxon>
        <taxon>Viridiplantae</taxon>
        <taxon>Streptophyta</taxon>
        <taxon>Embryophyta</taxon>
        <taxon>Tracheophyta</taxon>
        <taxon>Polypodiopsida</taxon>
        <taxon>Polypodiidae</taxon>
        <taxon>Polypodiales</taxon>
        <taxon>Pteridineae</taxon>
        <taxon>Pteridaceae</taxon>
        <taxon>Vittarioideae</taxon>
        <taxon>Adiantum</taxon>
    </lineage>
</organism>
<proteinExistence type="predicted"/>
<keyword evidence="3" id="KW-1185">Reference proteome</keyword>
<comment type="caution">
    <text evidence="2">The sequence shown here is derived from an EMBL/GenBank/DDBJ whole genome shotgun (WGS) entry which is preliminary data.</text>
</comment>
<evidence type="ECO:0000313" key="2">
    <source>
        <dbReference type="EMBL" id="KAI5062054.1"/>
    </source>
</evidence>
<keyword evidence="1" id="KW-0812">Transmembrane</keyword>
<dbReference type="Proteomes" id="UP000886520">
    <property type="component" value="Chromosome 22"/>
</dbReference>
<accession>A0A9D4U7M8</accession>
<dbReference type="EMBL" id="JABFUD020000022">
    <property type="protein sequence ID" value="KAI5062054.1"/>
    <property type="molecule type" value="Genomic_DNA"/>
</dbReference>
<feature type="transmembrane region" description="Helical" evidence="1">
    <location>
        <begin position="20"/>
        <end position="44"/>
    </location>
</feature>
<keyword evidence="1" id="KW-0472">Membrane</keyword>